<sequence>MLSILAISCPCIDVPGVTEGVNGEAHFTALVVDNSLDFTQVVLELLTRLRLEAYGLFGRTQGSFGMHILTQRGAAAVITLLYVAITQTGKSVYESGSTFPRESTWAGKGGAVI</sequence>
<evidence type="ECO:0000313" key="1">
    <source>
        <dbReference type="EMBL" id="PWW10043.1"/>
    </source>
</evidence>
<dbReference type="EMBL" id="QGTS01000004">
    <property type="protein sequence ID" value="PWW10043.1"/>
    <property type="molecule type" value="Genomic_DNA"/>
</dbReference>
<accession>A0A317Q2I6</accession>
<evidence type="ECO:0000313" key="2">
    <source>
        <dbReference type="Proteomes" id="UP000246744"/>
    </source>
</evidence>
<gene>
    <name evidence="1" type="ORF">DES37_104141</name>
</gene>
<organism evidence="1 2">
    <name type="scientific">Mangrovibacter plantisponsor</name>
    <dbReference type="NCBI Taxonomy" id="451513"/>
    <lineage>
        <taxon>Bacteria</taxon>
        <taxon>Pseudomonadati</taxon>
        <taxon>Pseudomonadota</taxon>
        <taxon>Gammaproteobacteria</taxon>
        <taxon>Enterobacterales</taxon>
        <taxon>Enterobacteriaceae</taxon>
        <taxon>Mangrovibacter</taxon>
    </lineage>
</organism>
<comment type="caution">
    <text evidence="1">The sequence shown here is derived from an EMBL/GenBank/DDBJ whole genome shotgun (WGS) entry which is preliminary data.</text>
</comment>
<keyword evidence="2" id="KW-1185">Reference proteome</keyword>
<reference evidence="1 2" key="1">
    <citation type="submission" date="2018-05" db="EMBL/GenBank/DDBJ databases">
        <title>Genomic Encyclopedia of Type Strains, Phase IV (KMG-IV): sequencing the most valuable type-strain genomes for metagenomic binning, comparative biology and taxonomic classification.</title>
        <authorList>
            <person name="Goeker M."/>
        </authorList>
    </citation>
    <scope>NUCLEOTIDE SEQUENCE [LARGE SCALE GENOMIC DNA]</scope>
    <source>
        <strain evidence="1 2">DSM 19579</strain>
    </source>
</reference>
<proteinExistence type="predicted"/>
<dbReference type="Proteomes" id="UP000246744">
    <property type="component" value="Unassembled WGS sequence"/>
</dbReference>
<dbReference type="AlphaFoldDB" id="A0A317Q2I6"/>
<name>A0A317Q2I6_9ENTR</name>
<protein>
    <submittedName>
        <fullName evidence="1">Uncharacterized protein</fullName>
    </submittedName>
</protein>